<keyword evidence="4" id="KW-0813">Transport</keyword>
<comment type="caution">
    <text evidence="7">The sequence shown here is derived from an EMBL/GenBank/DDBJ whole genome shotgun (WGS) entry which is preliminary data.</text>
</comment>
<feature type="transmembrane region" description="Helical" evidence="6">
    <location>
        <begin position="20"/>
        <end position="42"/>
    </location>
</feature>
<dbReference type="Proteomes" id="UP001162175">
    <property type="component" value="Unassembled WGS sequence"/>
</dbReference>
<dbReference type="InterPro" id="IPR050222">
    <property type="entry name" value="MATE_MdtK"/>
</dbReference>
<evidence type="ECO:0000256" key="4">
    <source>
        <dbReference type="ARBA" id="ARBA00022448"/>
    </source>
</evidence>
<name>A0AA43QXD1_MYCAR</name>
<feature type="transmembrane region" description="Helical" evidence="6">
    <location>
        <begin position="430"/>
        <end position="448"/>
    </location>
</feature>
<reference evidence="7" key="1">
    <citation type="submission" date="2022-11" db="EMBL/GenBank/DDBJ databases">
        <title>Draft genome of Mycoplasma arginini isolated from fly.</title>
        <authorList>
            <person name="Severgnini M."/>
            <person name="Gioia G."/>
            <person name="Cremonesi P."/>
            <person name="Moroni P."/>
            <person name="Addis M.F."/>
            <person name="Castiglioni B."/>
        </authorList>
    </citation>
    <scope>NUCLEOTIDE SEQUENCE</scope>
    <source>
        <strain evidence="7">QMP CG1-1632</strain>
    </source>
</reference>
<dbReference type="GO" id="GO:0005886">
    <property type="term" value="C:plasma membrane"/>
    <property type="evidence" value="ECO:0007669"/>
    <property type="project" value="TreeGrafter"/>
</dbReference>
<keyword evidence="6" id="KW-1133">Transmembrane helix</keyword>
<dbReference type="Pfam" id="PF01554">
    <property type="entry name" value="MatE"/>
    <property type="match status" value="1"/>
</dbReference>
<sequence>MSTAIINDNIDFNTKKELKYLLKLCFPIFIQTLFFAIVTIVGSLATSFYNRVYHIDGSFNGYYFYTFAKVFVVYKIITFLPLIYQLGVLVVASNLYGQNKQQEITKLLWSAFYLSLILNSCAYLIVFFSAPKLLALSGAKNSFILSWKTEVDYNAFKSNLEKSGFNLQQVYDLKLDHYVFAGGFYGGQSFIQTNPFVEIQNEHQFTIKFLRIGAIDIFITSIAFILNSALQSIKRNKLAIIGVITGTIARTIWIFVILFALNHAFLATFEILLGSLVNAIISLILVKKCVIKNYKIKFKETWNNKYIREVIKIGFPISLETGIWFVAQYLLSKAIPDGKLNDKFIGLWRAANNVYDLFAAFLFALSYVTSSVVATEIGKNEFSKAKKIGNLSFKTGLTIQLLFGILGVILTFPMFKIYSIETDLINKYCYILMAIFMFKTLTDVGPFTTLRSLWGANDVWMPNLISLFTMIGLQTSFVYILILFRSENLSQELFLISLSGIALIDPLFRTTLYLLRWNSNEWVKYAKKL</sequence>
<feature type="transmembrane region" description="Helical" evidence="6">
    <location>
        <begin position="238"/>
        <end position="259"/>
    </location>
</feature>
<feature type="transmembrane region" description="Helical" evidence="6">
    <location>
        <begin position="107"/>
        <end position="130"/>
    </location>
</feature>
<keyword evidence="6" id="KW-0812">Transmembrane</keyword>
<accession>A0AA43QXD1</accession>
<dbReference type="PANTHER" id="PTHR43298:SF2">
    <property type="entry name" value="FMN_FAD EXPORTER YEEO-RELATED"/>
    <property type="match status" value="1"/>
</dbReference>
<comment type="similarity">
    <text evidence="2">Belongs to the multi antimicrobial extrusion (MATE) (TC 2.A.66.1) family.</text>
</comment>
<feature type="transmembrane region" description="Helical" evidence="6">
    <location>
        <begin position="493"/>
        <end position="515"/>
    </location>
</feature>
<evidence type="ECO:0000256" key="1">
    <source>
        <dbReference type="ARBA" id="ARBA00003408"/>
    </source>
</evidence>
<feature type="transmembrane region" description="Helical" evidence="6">
    <location>
        <begin position="209"/>
        <end position="226"/>
    </location>
</feature>
<dbReference type="GO" id="GO:0015297">
    <property type="term" value="F:antiporter activity"/>
    <property type="evidence" value="ECO:0007669"/>
    <property type="project" value="InterPro"/>
</dbReference>
<dbReference type="EMBL" id="JAPFAR010000159">
    <property type="protein sequence ID" value="MDI3349918.1"/>
    <property type="molecule type" value="Genomic_DNA"/>
</dbReference>
<comment type="function">
    <text evidence="1">Multidrug efflux pump.</text>
</comment>
<gene>
    <name evidence="7" type="ORF">DCBHLPFO_00430</name>
</gene>
<keyword evidence="6" id="KW-0472">Membrane</keyword>
<dbReference type="RefSeq" id="WP_268164385.1">
    <property type="nucleotide sequence ID" value="NZ_JAPFAP010000060.1"/>
</dbReference>
<feature type="transmembrane region" description="Helical" evidence="6">
    <location>
        <begin position="62"/>
        <end position="95"/>
    </location>
</feature>
<dbReference type="GO" id="GO:0042910">
    <property type="term" value="F:xenobiotic transmembrane transporter activity"/>
    <property type="evidence" value="ECO:0007669"/>
    <property type="project" value="InterPro"/>
</dbReference>
<evidence type="ECO:0000313" key="7">
    <source>
        <dbReference type="EMBL" id="MDI3349918.1"/>
    </source>
</evidence>
<feature type="transmembrane region" description="Helical" evidence="6">
    <location>
        <begin position="357"/>
        <end position="377"/>
    </location>
</feature>
<evidence type="ECO:0000256" key="6">
    <source>
        <dbReference type="SAM" id="Phobius"/>
    </source>
</evidence>
<protein>
    <recommendedName>
        <fullName evidence="3">Probable multidrug resistance protein NorM</fullName>
    </recommendedName>
    <alternativeName>
        <fullName evidence="5">Multidrug-efflux transporter</fullName>
    </alternativeName>
</protein>
<feature type="transmembrane region" description="Helical" evidence="6">
    <location>
        <begin position="397"/>
        <end position="418"/>
    </location>
</feature>
<dbReference type="PANTHER" id="PTHR43298">
    <property type="entry name" value="MULTIDRUG RESISTANCE PROTEIN NORM-RELATED"/>
    <property type="match status" value="1"/>
</dbReference>
<evidence type="ECO:0000256" key="3">
    <source>
        <dbReference type="ARBA" id="ARBA00020268"/>
    </source>
</evidence>
<dbReference type="InterPro" id="IPR002528">
    <property type="entry name" value="MATE_fam"/>
</dbReference>
<feature type="transmembrane region" description="Helical" evidence="6">
    <location>
        <begin position="460"/>
        <end position="481"/>
    </location>
</feature>
<evidence type="ECO:0000256" key="2">
    <source>
        <dbReference type="ARBA" id="ARBA00010199"/>
    </source>
</evidence>
<feature type="transmembrane region" description="Helical" evidence="6">
    <location>
        <begin position="265"/>
        <end position="286"/>
    </location>
</feature>
<dbReference type="AlphaFoldDB" id="A0AA43QXD1"/>
<proteinExistence type="inferred from homology"/>
<evidence type="ECO:0000256" key="5">
    <source>
        <dbReference type="ARBA" id="ARBA00031636"/>
    </source>
</evidence>
<evidence type="ECO:0000313" key="8">
    <source>
        <dbReference type="Proteomes" id="UP001162175"/>
    </source>
</evidence>
<organism evidence="7 8">
    <name type="scientific">Mycoplasmopsis arginini</name>
    <name type="common">Mycoplasma arginini</name>
    <dbReference type="NCBI Taxonomy" id="2094"/>
    <lineage>
        <taxon>Bacteria</taxon>
        <taxon>Bacillati</taxon>
        <taxon>Mycoplasmatota</taxon>
        <taxon>Mycoplasmoidales</taxon>
        <taxon>Metamycoplasmataceae</taxon>
        <taxon>Mycoplasmopsis</taxon>
    </lineage>
</organism>